<dbReference type="PANTHER" id="PTHR43313">
    <property type="entry name" value="SHORT-CHAIN DEHYDROGENASE/REDUCTASE FAMILY 9C"/>
    <property type="match status" value="1"/>
</dbReference>
<dbReference type="Proteomes" id="UP001519654">
    <property type="component" value="Unassembled WGS sequence"/>
</dbReference>
<evidence type="ECO:0000256" key="2">
    <source>
        <dbReference type="RuleBase" id="RU000363"/>
    </source>
</evidence>
<dbReference type="InterPro" id="IPR036291">
    <property type="entry name" value="NAD(P)-bd_dom_sf"/>
</dbReference>
<evidence type="ECO:0000313" key="5">
    <source>
        <dbReference type="Proteomes" id="UP001519654"/>
    </source>
</evidence>
<organism evidence="4 5">
    <name type="scientific">Paractinoplanes bogorensis</name>
    <dbReference type="NCBI Taxonomy" id="1610840"/>
    <lineage>
        <taxon>Bacteria</taxon>
        <taxon>Bacillati</taxon>
        <taxon>Actinomycetota</taxon>
        <taxon>Actinomycetes</taxon>
        <taxon>Micromonosporales</taxon>
        <taxon>Micromonosporaceae</taxon>
        <taxon>Paractinoplanes</taxon>
    </lineage>
</organism>
<dbReference type="Gene3D" id="3.40.50.720">
    <property type="entry name" value="NAD(P)-binding Rossmann-like Domain"/>
    <property type="match status" value="1"/>
</dbReference>
<dbReference type="CDD" id="cd05374">
    <property type="entry name" value="17beta-HSD-like_SDR_c"/>
    <property type="match status" value="1"/>
</dbReference>
<dbReference type="SUPFAM" id="SSF51735">
    <property type="entry name" value="NAD(P)-binding Rossmann-fold domains"/>
    <property type="match status" value="1"/>
</dbReference>
<evidence type="ECO:0000256" key="1">
    <source>
        <dbReference type="ARBA" id="ARBA00006484"/>
    </source>
</evidence>
<dbReference type="InterPro" id="IPR020904">
    <property type="entry name" value="Sc_DH/Rdtase_CS"/>
</dbReference>
<dbReference type="EMBL" id="JAHKKG010000004">
    <property type="protein sequence ID" value="MBU2664740.1"/>
    <property type="molecule type" value="Genomic_DNA"/>
</dbReference>
<sequence length="298" mass="31343">MTQLVVVTGASTGIGAATARELARQGFHVLAGVRREQDAGPGVEPVILDITEPAHIEALRARVADDERPLRALVNNAGIQVNAPVETLPMDQWRWTFEVNLFGHVAVTQALLPALLRSGGRVINISSVGGRAAMPTYGAYAGTKFALEAVSDSLRREVEPLGMRVVVIEPGGVRTEIAGRGIATANRLADGMTPEQTGRYGGLVHAINSLMASGTGSGVSAETAARVIATAVTSRRPRTRYTVGRDAAALTRLTRILPDRALDRLIATTVNRHRPAVSSPVPARARSGGGATGHNPRP</sequence>
<evidence type="ECO:0000313" key="4">
    <source>
        <dbReference type="EMBL" id="MBU2664740.1"/>
    </source>
</evidence>
<reference evidence="4 5" key="1">
    <citation type="submission" date="2021-06" db="EMBL/GenBank/DDBJ databases">
        <title>Actinoplanes lichenicola sp. nov., and Actinoplanes ovalisporus sp. nov., isolated from lichen in Thailand.</title>
        <authorList>
            <person name="Saeng-In P."/>
            <person name="Kanchanasin P."/>
            <person name="Yuki M."/>
            <person name="Kudo T."/>
            <person name="Ohkuma M."/>
            <person name="Phongsopitanun W."/>
            <person name="Tanasupawat S."/>
        </authorList>
    </citation>
    <scope>NUCLEOTIDE SEQUENCE [LARGE SCALE GENOMIC DNA]</scope>
    <source>
        <strain evidence="4 5">NBRC 110975</strain>
    </source>
</reference>
<dbReference type="InterPro" id="IPR002347">
    <property type="entry name" value="SDR_fam"/>
</dbReference>
<proteinExistence type="inferred from homology"/>
<evidence type="ECO:0000256" key="3">
    <source>
        <dbReference type="SAM" id="MobiDB-lite"/>
    </source>
</evidence>
<keyword evidence="5" id="KW-1185">Reference proteome</keyword>
<name>A0ABS5YRT8_9ACTN</name>
<comment type="caution">
    <text evidence="4">The sequence shown here is derived from an EMBL/GenBank/DDBJ whole genome shotgun (WGS) entry which is preliminary data.</text>
</comment>
<protein>
    <submittedName>
        <fullName evidence="4">SDR family oxidoreductase</fullName>
    </submittedName>
</protein>
<dbReference type="PRINTS" id="PR00080">
    <property type="entry name" value="SDRFAMILY"/>
</dbReference>
<gene>
    <name evidence="4" type="ORF">KOI35_14650</name>
</gene>
<dbReference type="PRINTS" id="PR00081">
    <property type="entry name" value="GDHRDH"/>
</dbReference>
<accession>A0ABS5YRT8</accession>
<feature type="region of interest" description="Disordered" evidence="3">
    <location>
        <begin position="273"/>
        <end position="298"/>
    </location>
</feature>
<dbReference type="PANTHER" id="PTHR43313:SF1">
    <property type="entry name" value="3BETA-HYDROXYSTEROID DEHYDROGENASE DHS-16"/>
    <property type="match status" value="1"/>
</dbReference>
<dbReference type="RefSeq" id="WP_215787614.1">
    <property type="nucleotide sequence ID" value="NZ_JAHKKG010000004.1"/>
</dbReference>
<dbReference type="Pfam" id="PF00106">
    <property type="entry name" value="adh_short"/>
    <property type="match status" value="1"/>
</dbReference>
<dbReference type="PROSITE" id="PS00061">
    <property type="entry name" value="ADH_SHORT"/>
    <property type="match status" value="1"/>
</dbReference>
<comment type="similarity">
    <text evidence="1 2">Belongs to the short-chain dehydrogenases/reductases (SDR) family.</text>
</comment>